<proteinExistence type="inferred from homology"/>
<evidence type="ECO:0000256" key="4">
    <source>
        <dbReference type="ARBA" id="ARBA00022692"/>
    </source>
</evidence>
<dbReference type="STRING" id="572544.Ilyop_1423"/>
<evidence type="ECO:0000313" key="10">
    <source>
        <dbReference type="Proteomes" id="UP000006875"/>
    </source>
</evidence>
<dbReference type="HOGENOM" id="CLU_064906_2_1_0"/>
<accession>E3HAL6</accession>
<dbReference type="KEGG" id="ipo:Ilyop_1423"/>
<dbReference type="OrthoDB" id="9791874at2"/>
<dbReference type="eggNOG" id="COG2860">
    <property type="taxonomic scope" value="Bacteria"/>
</dbReference>
<comment type="similarity">
    <text evidence="2">Belongs to the UPF0126 family.</text>
</comment>
<name>E3HAL6_ILYPC</name>
<dbReference type="RefSeq" id="WP_013387870.1">
    <property type="nucleotide sequence ID" value="NC_014632.1"/>
</dbReference>
<organism evidence="9 10">
    <name type="scientific">Ilyobacter polytropus (strain ATCC 51220 / DSM 2926 / LMG 16218 / CuHBu1)</name>
    <dbReference type="NCBI Taxonomy" id="572544"/>
    <lineage>
        <taxon>Bacteria</taxon>
        <taxon>Fusobacteriati</taxon>
        <taxon>Fusobacteriota</taxon>
        <taxon>Fusobacteriia</taxon>
        <taxon>Fusobacteriales</taxon>
        <taxon>Fusobacteriaceae</taxon>
        <taxon>Ilyobacter</taxon>
    </lineage>
</organism>
<evidence type="ECO:0000256" key="6">
    <source>
        <dbReference type="ARBA" id="ARBA00023136"/>
    </source>
</evidence>
<dbReference type="AlphaFoldDB" id="E3HAL6"/>
<sequence length="207" mass="22007">MIIEVLNTLGIVAFSVSGALKGEKHKLDIFGIVVLGVITAVGGGIIRDVVLNQVPDSIIQERDAYLAVFIAIVSYIVYHDKLEGKLSNIIKVSDAAGLAAFTVIGAQKGLGNDLGLLGVSIMATLTGVGGGVLRDMLVNEIPFILKEDVYAFLCLIGGGVYWGGIKLGFSEALMMNTVMISIFIIRIMAIMFNLQLPSKGRLKHADS</sequence>
<feature type="transmembrane region" description="Helical" evidence="7">
    <location>
        <begin position="29"/>
        <end position="50"/>
    </location>
</feature>
<gene>
    <name evidence="9" type="ordered locus">Ilyop_1423</name>
</gene>
<dbReference type="Proteomes" id="UP000006875">
    <property type="component" value="Chromosome"/>
</dbReference>
<keyword evidence="5 7" id="KW-1133">Transmembrane helix</keyword>
<reference evidence="9 10" key="1">
    <citation type="journal article" date="2010" name="Stand. Genomic Sci.">
        <title>Complete genome sequence of Ilyobacter polytropus type strain (CuHbu1).</title>
        <authorList>
            <person name="Sikorski J."/>
            <person name="Chertkov O."/>
            <person name="Lapidus A."/>
            <person name="Nolan M."/>
            <person name="Lucas S."/>
            <person name="Del Rio T.G."/>
            <person name="Tice H."/>
            <person name="Cheng J.F."/>
            <person name="Tapia R."/>
            <person name="Han C."/>
            <person name="Goodwin L."/>
            <person name="Pitluck S."/>
            <person name="Liolios K."/>
            <person name="Ivanova N."/>
            <person name="Mavromatis K."/>
            <person name="Mikhailova N."/>
            <person name="Pati A."/>
            <person name="Chen A."/>
            <person name="Palaniappan K."/>
            <person name="Land M."/>
            <person name="Hauser L."/>
            <person name="Chang Y.J."/>
            <person name="Jeffries C.D."/>
            <person name="Brambilla E."/>
            <person name="Yasawong M."/>
            <person name="Rohde M."/>
            <person name="Pukall R."/>
            <person name="Spring S."/>
            <person name="Goker M."/>
            <person name="Woyke T."/>
            <person name="Bristow J."/>
            <person name="Eisen J.A."/>
            <person name="Markowitz V."/>
            <person name="Hugenholtz P."/>
            <person name="Kyrpides N.C."/>
            <person name="Klenk H.P."/>
        </authorList>
    </citation>
    <scope>NUCLEOTIDE SEQUENCE [LARGE SCALE GENOMIC DNA]</scope>
    <source>
        <strain evidence="10">ATCC 51220 / DSM 2926 / LMG 16218 / CuHBu1</strain>
    </source>
</reference>
<evidence type="ECO:0000256" key="3">
    <source>
        <dbReference type="ARBA" id="ARBA00022475"/>
    </source>
</evidence>
<evidence type="ECO:0000313" key="9">
    <source>
        <dbReference type="EMBL" id="ADO83203.1"/>
    </source>
</evidence>
<dbReference type="GO" id="GO:0005886">
    <property type="term" value="C:plasma membrane"/>
    <property type="evidence" value="ECO:0007669"/>
    <property type="project" value="UniProtKB-SubCell"/>
</dbReference>
<feature type="transmembrane region" description="Helical" evidence="7">
    <location>
        <begin position="114"/>
        <end position="137"/>
    </location>
</feature>
<dbReference type="PANTHER" id="PTHR30506">
    <property type="entry name" value="INNER MEMBRANE PROTEIN"/>
    <property type="match status" value="1"/>
</dbReference>
<keyword evidence="10" id="KW-1185">Reference proteome</keyword>
<evidence type="ECO:0000256" key="2">
    <source>
        <dbReference type="ARBA" id="ARBA00008193"/>
    </source>
</evidence>
<evidence type="ECO:0000256" key="5">
    <source>
        <dbReference type="ARBA" id="ARBA00022989"/>
    </source>
</evidence>
<keyword evidence="6 7" id="KW-0472">Membrane</keyword>
<keyword evidence="4 7" id="KW-0812">Transmembrane</keyword>
<keyword evidence="3" id="KW-1003">Cell membrane</keyword>
<feature type="transmembrane region" description="Helical" evidence="7">
    <location>
        <begin position="149"/>
        <end position="167"/>
    </location>
</feature>
<comment type="subcellular location">
    <subcellularLocation>
        <location evidence="1">Cell membrane</location>
        <topology evidence="1">Multi-pass membrane protein</topology>
    </subcellularLocation>
</comment>
<dbReference type="Pfam" id="PF03458">
    <property type="entry name" value="Gly_transporter"/>
    <property type="match status" value="2"/>
</dbReference>
<dbReference type="EMBL" id="CP002281">
    <property type="protein sequence ID" value="ADO83203.1"/>
    <property type="molecule type" value="Genomic_DNA"/>
</dbReference>
<feature type="domain" description="Glycine transporter" evidence="8">
    <location>
        <begin position="5"/>
        <end position="78"/>
    </location>
</feature>
<dbReference type="PANTHER" id="PTHR30506:SF3">
    <property type="entry name" value="UPF0126 INNER MEMBRANE PROTEIN YADS-RELATED"/>
    <property type="match status" value="1"/>
</dbReference>
<feature type="transmembrane region" description="Helical" evidence="7">
    <location>
        <begin position="62"/>
        <end position="78"/>
    </location>
</feature>
<feature type="transmembrane region" description="Helical" evidence="7">
    <location>
        <begin position="173"/>
        <end position="194"/>
    </location>
</feature>
<dbReference type="InterPro" id="IPR005115">
    <property type="entry name" value="Gly_transporter"/>
</dbReference>
<evidence type="ECO:0000256" key="7">
    <source>
        <dbReference type="SAM" id="Phobius"/>
    </source>
</evidence>
<evidence type="ECO:0000256" key="1">
    <source>
        <dbReference type="ARBA" id="ARBA00004651"/>
    </source>
</evidence>
<feature type="domain" description="Glycine transporter" evidence="8">
    <location>
        <begin position="92"/>
        <end position="162"/>
    </location>
</feature>
<protein>
    <recommendedName>
        <fullName evidence="8">Glycine transporter domain-containing protein</fullName>
    </recommendedName>
</protein>
<evidence type="ECO:0000259" key="8">
    <source>
        <dbReference type="Pfam" id="PF03458"/>
    </source>
</evidence>